<organism evidence="1 2">
    <name type="scientific">Coemansia linderi</name>
    <dbReference type="NCBI Taxonomy" id="2663919"/>
    <lineage>
        <taxon>Eukaryota</taxon>
        <taxon>Fungi</taxon>
        <taxon>Fungi incertae sedis</taxon>
        <taxon>Zoopagomycota</taxon>
        <taxon>Kickxellomycotina</taxon>
        <taxon>Kickxellomycetes</taxon>
        <taxon>Kickxellales</taxon>
        <taxon>Kickxellaceae</taxon>
        <taxon>Coemansia</taxon>
    </lineage>
</organism>
<keyword evidence="2" id="KW-1185">Reference proteome</keyword>
<gene>
    <name evidence="1" type="ORF">GGI18_004754</name>
</gene>
<accession>A0ACC1K4K2</accession>
<evidence type="ECO:0000313" key="2">
    <source>
        <dbReference type="Proteomes" id="UP001140066"/>
    </source>
</evidence>
<name>A0ACC1K4K2_9FUNG</name>
<dbReference type="Proteomes" id="UP001140066">
    <property type="component" value="Unassembled WGS sequence"/>
</dbReference>
<reference evidence="1" key="1">
    <citation type="submission" date="2022-07" db="EMBL/GenBank/DDBJ databases">
        <title>Phylogenomic reconstructions and comparative analyses of Kickxellomycotina fungi.</title>
        <authorList>
            <person name="Reynolds N.K."/>
            <person name="Stajich J.E."/>
            <person name="Barry K."/>
            <person name="Grigoriev I.V."/>
            <person name="Crous P."/>
            <person name="Smith M.E."/>
        </authorList>
    </citation>
    <scope>NUCLEOTIDE SEQUENCE</scope>
    <source>
        <strain evidence="1">BCRC 34191</strain>
    </source>
</reference>
<dbReference type="EMBL" id="JANBUK010002332">
    <property type="protein sequence ID" value="KAJ2773204.1"/>
    <property type="molecule type" value="Genomic_DNA"/>
</dbReference>
<comment type="caution">
    <text evidence="1">The sequence shown here is derived from an EMBL/GenBank/DDBJ whole genome shotgun (WGS) entry which is preliminary data.</text>
</comment>
<feature type="non-terminal residue" evidence="1">
    <location>
        <position position="1"/>
    </location>
</feature>
<proteinExistence type="predicted"/>
<protein>
    <submittedName>
        <fullName evidence="1">Uncharacterized protein</fullName>
    </submittedName>
</protein>
<evidence type="ECO:0000313" key="1">
    <source>
        <dbReference type="EMBL" id="KAJ2773204.1"/>
    </source>
</evidence>
<sequence length="148" mass="16262">GHAKEIFGIDWSPNGYQVATGSADNTIRIFDMRKLGSIYQIPAHKSLITDVRFFHASSSPPVNRDEPRDMDTSDDSEPCSDRLSDGQYLVSASNDGLVNVWSAGDWKLQKSLAGHVGKVMSVDIASNGSYIASSGYDRTFKLWGPEEF</sequence>